<dbReference type="EMBL" id="CP018799">
    <property type="protein sequence ID" value="ATX80045.1"/>
    <property type="molecule type" value="Genomic_DNA"/>
</dbReference>
<dbReference type="PANTHER" id="PTHR14614">
    <property type="entry name" value="HEPATOCELLULAR CARCINOMA-ASSOCIATED ANTIGEN"/>
    <property type="match status" value="1"/>
</dbReference>
<sequence>MSSLRVRYQTMEFGPADIHVRTLRDKQEFSDDTGIAEKLGISSSTWPLFGIIWPSGQVLAHLMSDYQIAGKRILEVGCGIALSSLVLNQRNADITATDYHPEAGNFLQANTELNDDKDIPFIRTGWEDKDDGLGEFDLIIGSDLLYERGHAEMLSEFIDHHAKPQCEIIIVDQGRGHHARFSKQMVKLGYSHSQGRPENTEGYLEKPLPKGQVLRYQR</sequence>
<dbReference type="OrthoDB" id="264333at2"/>
<dbReference type="RefSeq" id="WP_100277864.1">
    <property type="nucleotide sequence ID" value="NZ_CP018799.1"/>
</dbReference>
<dbReference type="Pfam" id="PF10294">
    <property type="entry name" value="Methyltransf_16"/>
    <property type="match status" value="1"/>
</dbReference>
<dbReference type="SUPFAM" id="SSF53335">
    <property type="entry name" value="S-adenosyl-L-methionine-dependent methyltransferases"/>
    <property type="match status" value="1"/>
</dbReference>
<dbReference type="Gene3D" id="3.40.50.150">
    <property type="entry name" value="Vaccinia Virus protein VP39"/>
    <property type="match status" value="1"/>
</dbReference>
<evidence type="ECO:0000313" key="2">
    <source>
        <dbReference type="Proteomes" id="UP000231701"/>
    </source>
</evidence>
<dbReference type="Proteomes" id="UP000231701">
    <property type="component" value="Chromosome"/>
</dbReference>
<accession>A0A2K8KYI7</accession>
<dbReference type="AlphaFoldDB" id="A0A2K8KYI7"/>
<dbReference type="CDD" id="cd02440">
    <property type="entry name" value="AdoMet_MTases"/>
    <property type="match status" value="1"/>
</dbReference>
<proteinExistence type="predicted"/>
<keyword evidence="2" id="KW-1185">Reference proteome</keyword>
<dbReference type="InterPro" id="IPR029063">
    <property type="entry name" value="SAM-dependent_MTases_sf"/>
</dbReference>
<organism evidence="1 2">
    <name type="scientific">Mariprofundus aestuarium</name>
    <dbReference type="NCBI Taxonomy" id="1921086"/>
    <lineage>
        <taxon>Bacteria</taxon>
        <taxon>Pseudomonadati</taxon>
        <taxon>Pseudomonadota</taxon>
        <taxon>Candidatius Mariprofundia</taxon>
        <taxon>Mariprofundales</taxon>
        <taxon>Mariprofundaceae</taxon>
        <taxon>Mariprofundus</taxon>
    </lineage>
</organism>
<gene>
    <name evidence="1" type="ORF">Ga0123461_1632</name>
</gene>
<protein>
    <submittedName>
        <fullName evidence="1">Putative nicotinamide N-methyase</fullName>
    </submittedName>
</protein>
<reference evidence="1 2" key="1">
    <citation type="submission" date="2016-12" db="EMBL/GenBank/DDBJ databases">
        <title>Isolation and genomic insights into novel planktonic Zetaproteobacteria from stratified waters of the Chesapeake Bay.</title>
        <authorList>
            <person name="McAllister S.M."/>
            <person name="Kato S."/>
            <person name="Chan C.S."/>
            <person name="Chiu B.K."/>
            <person name="Field E.K."/>
        </authorList>
    </citation>
    <scope>NUCLEOTIDE SEQUENCE [LARGE SCALE GENOMIC DNA]</scope>
    <source>
        <strain evidence="1 2">CP-5</strain>
    </source>
</reference>
<dbReference type="KEGG" id="maes:Ga0123461_1632"/>
<name>A0A2K8KYI7_MARES</name>
<dbReference type="InterPro" id="IPR019410">
    <property type="entry name" value="Methyltransf_16"/>
</dbReference>
<evidence type="ECO:0000313" key="1">
    <source>
        <dbReference type="EMBL" id="ATX80045.1"/>
    </source>
</evidence>